<evidence type="ECO:0000313" key="2">
    <source>
        <dbReference type="Proteomes" id="UP000050761"/>
    </source>
</evidence>
<protein>
    <submittedName>
        <fullName evidence="3">Secreted protein</fullName>
    </submittedName>
</protein>
<evidence type="ECO:0000313" key="3">
    <source>
        <dbReference type="WBParaSite" id="HPBE_0000597001-mRNA-1"/>
    </source>
</evidence>
<keyword evidence="2" id="KW-1185">Reference proteome</keyword>
<dbReference type="EMBL" id="UZAH01025572">
    <property type="protein sequence ID" value="VDO66442.1"/>
    <property type="molecule type" value="Genomic_DNA"/>
</dbReference>
<proteinExistence type="predicted"/>
<reference evidence="3" key="2">
    <citation type="submission" date="2019-09" db="UniProtKB">
        <authorList>
            <consortium name="WormBaseParasite"/>
        </authorList>
    </citation>
    <scope>IDENTIFICATION</scope>
</reference>
<evidence type="ECO:0000313" key="1">
    <source>
        <dbReference type="EMBL" id="VDO66442.1"/>
    </source>
</evidence>
<accession>A0A183FGY0</accession>
<dbReference type="Proteomes" id="UP000050761">
    <property type="component" value="Unassembled WGS sequence"/>
</dbReference>
<gene>
    <name evidence="1" type="ORF">HPBE_LOCUS5971</name>
</gene>
<dbReference type="WBParaSite" id="HPBE_0000597001-mRNA-1">
    <property type="protein sequence ID" value="HPBE_0000597001-mRNA-1"/>
    <property type="gene ID" value="HPBE_0000597001"/>
</dbReference>
<accession>A0A3P8B3H9</accession>
<reference evidence="1 2" key="1">
    <citation type="submission" date="2018-11" db="EMBL/GenBank/DDBJ databases">
        <authorList>
            <consortium name="Pathogen Informatics"/>
        </authorList>
    </citation>
    <scope>NUCLEOTIDE SEQUENCE [LARGE SCALE GENOMIC DNA]</scope>
</reference>
<dbReference type="AlphaFoldDB" id="A0A183FGY0"/>
<organism evidence="2 3">
    <name type="scientific">Heligmosomoides polygyrus</name>
    <name type="common">Parasitic roundworm</name>
    <dbReference type="NCBI Taxonomy" id="6339"/>
    <lineage>
        <taxon>Eukaryota</taxon>
        <taxon>Metazoa</taxon>
        <taxon>Ecdysozoa</taxon>
        <taxon>Nematoda</taxon>
        <taxon>Chromadorea</taxon>
        <taxon>Rhabditida</taxon>
        <taxon>Rhabditina</taxon>
        <taxon>Rhabditomorpha</taxon>
        <taxon>Strongyloidea</taxon>
        <taxon>Heligmosomidae</taxon>
        <taxon>Heligmosomoides</taxon>
    </lineage>
</organism>
<name>A0A183FGY0_HELPZ</name>
<sequence length="84" mass="9961">MHRRNIGCQFHQLAMANLKDTHVAVSHAVIISFDPLRVIHYFTHRLTAHVELNILQIKLDTPRSFFRESRHCEYICRCDFERVG</sequence>